<dbReference type="Proteomes" id="UP001231616">
    <property type="component" value="Unassembled WGS sequence"/>
</dbReference>
<evidence type="ECO:0000313" key="7">
    <source>
        <dbReference type="Proteomes" id="UP001231616"/>
    </source>
</evidence>
<evidence type="ECO:0000256" key="2">
    <source>
        <dbReference type="ARBA" id="ARBA00022747"/>
    </source>
</evidence>
<dbReference type="InterPro" id="IPR052021">
    <property type="entry name" value="Type-I_RS_S_subunit"/>
</dbReference>
<evidence type="ECO:0000313" key="6">
    <source>
        <dbReference type="EMBL" id="MDP4537045.1"/>
    </source>
</evidence>
<dbReference type="CDD" id="cd17253">
    <property type="entry name" value="RMtype1_S_Eco933I-TRD2-CR2_like"/>
    <property type="match status" value="1"/>
</dbReference>
<dbReference type="InterPro" id="IPR000055">
    <property type="entry name" value="Restrct_endonuc_typeI_TRD"/>
</dbReference>
<keyword evidence="7" id="KW-1185">Reference proteome</keyword>
<dbReference type="SUPFAM" id="SSF116734">
    <property type="entry name" value="DNA methylase specificity domain"/>
    <property type="match status" value="2"/>
</dbReference>
<organism evidence="6 7">
    <name type="scientific">Alkalimonas collagenimarina</name>
    <dbReference type="NCBI Taxonomy" id="400390"/>
    <lineage>
        <taxon>Bacteria</taxon>
        <taxon>Pseudomonadati</taxon>
        <taxon>Pseudomonadota</taxon>
        <taxon>Gammaproteobacteria</taxon>
        <taxon>Alkalimonas</taxon>
    </lineage>
</organism>
<evidence type="ECO:0000259" key="5">
    <source>
        <dbReference type="Pfam" id="PF01420"/>
    </source>
</evidence>
<dbReference type="Pfam" id="PF01420">
    <property type="entry name" value="Methylase_S"/>
    <property type="match status" value="2"/>
</dbReference>
<keyword evidence="6" id="KW-0540">Nuclease</keyword>
<comment type="caution">
    <text evidence="6">The sequence shown here is derived from an EMBL/GenBank/DDBJ whole genome shotgun (WGS) entry which is preliminary data.</text>
</comment>
<name>A0ABT9H173_9GAMM</name>
<dbReference type="GO" id="GO:0016787">
    <property type="term" value="F:hydrolase activity"/>
    <property type="evidence" value="ECO:0007669"/>
    <property type="project" value="UniProtKB-KW"/>
</dbReference>
<feature type="domain" description="Type I restriction modification DNA specificity" evidence="5">
    <location>
        <begin position="3"/>
        <end position="180"/>
    </location>
</feature>
<keyword evidence="2" id="KW-0680">Restriction system</keyword>
<sequence>MSWPILKLEDVSHHIRNGASIKQVEGASGLPITRIETIANREVNLDKCGYSDIKPDEYLKYRLKCGDILISHINSEKHLGKCAIFEFERDDIIHGMNLLCFRPNDRVFPKYLFFYLSSELFLSFIPTITKKSVNQASFTVTHFKGLPIPLPPLPIQKQIAAVLEKSDTLRQQCQQIEQELNALAQSVFLEMFGDFRKSDQSDFVKLGECADVCSGVTKGQKLNGKVTSIVPYMRVANVQDGYLDLNEVKEIEAKQSDIEKYVLKPGDILMTEGGDHDKLGRGAVWQGEIDNCIHQNHVFRVRFVNSYLPKFFEYLLQTLYAKQYFLKCAKKTTNLASINITQLKSLPMPNASLQAQQKFVDYIAKLDALKAVAKKTTQYHENTFNSLMQRAFKGELDLTTKA</sequence>
<dbReference type="EC" id="3.1.21.-" evidence="6"/>
<dbReference type="PANTHER" id="PTHR30408">
    <property type="entry name" value="TYPE-1 RESTRICTION ENZYME ECOKI SPECIFICITY PROTEIN"/>
    <property type="match status" value="1"/>
</dbReference>
<feature type="domain" description="Type I restriction modification DNA specificity" evidence="5">
    <location>
        <begin position="202"/>
        <end position="371"/>
    </location>
</feature>
<accession>A0ABT9H173</accession>
<evidence type="ECO:0000256" key="3">
    <source>
        <dbReference type="ARBA" id="ARBA00023125"/>
    </source>
</evidence>
<keyword evidence="4" id="KW-0175">Coiled coil</keyword>
<feature type="coiled-coil region" evidence="4">
    <location>
        <begin position="159"/>
        <end position="186"/>
    </location>
</feature>
<reference evidence="6 7" key="1">
    <citation type="submission" date="2023-08" db="EMBL/GenBank/DDBJ databases">
        <authorList>
            <person name="Joshi A."/>
            <person name="Thite S."/>
        </authorList>
    </citation>
    <scope>NUCLEOTIDE SEQUENCE [LARGE SCALE GENOMIC DNA]</scope>
    <source>
        <strain evidence="6 7">AC40</strain>
    </source>
</reference>
<dbReference type="GO" id="GO:0004519">
    <property type="term" value="F:endonuclease activity"/>
    <property type="evidence" value="ECO:0007669"/>
    <property type="project" value="UniProtKB-KW"/>
</dbReference>
<evidence type="ECO:0000256" key="4">
    <source>
        <dbReference type="SAM" id="Coils"/>
    </source>
</evidence>
<comment type="similarity">
    <text evidence="1">Belongs to the type-I restriction system S methylase family.</text>
</comment>
<dbReference type="EMBL" id="JAUZVZ010000018">
    <property type="protein sequence ID" value="MDP4537045.1"/>
    <property type="molecule type" value="Genomic_DNA"/>
</dbReference>
<protein>
    <submittedName>
        <fullName evidence="6">Restriction endonuclease subunit S</fullName>
        <ecNumber evidence="6">3.1.21.-</ecNumber>
    </submittedName>
</protein>
<gene>
    <name evidence="6" type="ORF">Q3O60_12660</name>
</gene>
<dbReference type="InterPro" id="IPR044946">
    <property type="entry name" value="Restrct_endonuc_typeI_TRD_sf"/>
</dbReference>
<keyword evidence="6" id="KW-0255">Endonuclease</keyword>
<keyword evidence="6" id="KW-0378">Hydrolase</keyword>
<keyword evidence="3" id="KW-0238">DNA-binding</keyword>
<evidence type="ECO:0000256" key="1">
    <source>
        <dbReference type="ARBA" id="ARBA00010923"/>
    </source>
</evidence>
<dbReference type="RefSeq" id="WP_305894308.1">
    <property type="nucleotide sequence ID" value="NZ_JAUZVZ010000018.1"/>
</dbReference>
<dbReference type="PANTHER" id="PTHR30408:SF12">
    <property type="entry name" value="TYPE I RESTRICTION ENZYME MJAVIII SPECIFICITY SUBUNIT"/>
    <property type="match status" value="1"/>
</dbReference>
<dbReference type="Gene3D" id="3.90.220.20">
    <property type="entry name" value="DNA methylase specificity domains"/>
    <property type="match status" value="2"/>
</dbReference>
<proteinExistence type="inferred from homology"/>